<evidence type="ECO:0000259" key="13">
    <source>
        <dbReference type="Pfam" id="PF03264"/>
    </source>
</evidence>
<keyword evidence="15" id="KW-1185">Reference proteome</keyword>
<keyword evidence="6" id="KW-0812">Transmembrane</keyword>
<keyword evidence="10 12" id="KW-0408">Iron</keyword>
<keyword evidence="7 12" id="KW-0479">Metal-binding</keyword>
<evidence type="ECO:0000256" key="11">
    <source>
        <dbReference type="ARBA" id="ARBA00023136"/>
    </source>
</evidence>
<keyword evidence="9" id="KW-1133">Transmembrane helix</keyword>
<sequence>MVLIFSGVAAAVVFLGGFTVFAEYTNRMEFCISCHEMETGTYAEYRKSIHFTNRTGVRAECEDCHVPKEFGPKLVAKVVAVKDVWHHLLGTIDTPEKFEAHRLEMATRVWARMESTQSRECRNCHAFDAMNLGEQGRRAKVRHPVAMQEGKHCIDCHKGIVHELPAGYDPK</sequence>
<dbReference type="PIRSF" id="PIRSF000013">
    <property type="entry name" value="4_hem_cytochrm_NapC"/>
    <property type="match status" value="1"/>
</dbReference>
<keyword evidence="8 12" id="KW-0249">Electron transport</keyword>
<evidence type="ECO:0000256" key="12">
    <source>
        <dbReference type="PIRNR" id="PIRNR000013"/>
    </source>
</evidence>
<evidence type="ECO:0000256" key="9">
    <source>
        <dbReference type="ARBA" id="ARBA00022989"/>
    </source>
</evidence>
<keyword evidence="11" id="KW-0472">Membrane</keyword>
<evidence type="ECO:0000256" key="7">
    <source>
        <dbReference type="ARBA" id="ARBA00022723"/>
    </source>
</evidence>
<dbReference type="InterPro" id="IPR038266">
    <property type="entry name" value="NapC/NirT_cytc_sf"/>
</dbReference>
<evidence type="ECO:0000256" key="3">
    <source>
        <dbReference type="ARBA" id="ARBA00022448"/>
    </source>
</evidence>
<dbReference type="SUPFAM" id="SSF48695">
    <property type="entry name" value="Multiheme cytochromes"/>
    <property type="match status" value="1"/>
</dbReference>
<dbReference type="InterPro" id="IPR005126">
    <property type="entry name" value="NapC/NirT_cyt_c_N"/>
</dbReference>
<comment type="subcellular location">
    <subcellularLocation>
        <location evidence="1">Cell membrane</location>
        <topology evidence="1">Single-pass membrane protein</topology>
    </subcellularLocation>
</comment>
<dbReference type="PANTHER" id="PTHR30333">
    <property type="entry name" value="CYTOCHROME C-TYPE PROTEIN"/>
    <property type="match status" value="1"/>
</dbReference>
<evidence type="ECO:0000256" key="10">
    <source>
        <dbReference type="ARBA" id="ARBA00023004"/>
    </source>
</evidence>
<keyword evidence="4" id="KW-1003">Cell membrane</keyword>
<accession>A0ABX7BDX2</accession>
<evidence type="ECO:0000256" key="6">
    <source>
        <dbReference type="ARBA" id="ARBA00022692"/>
    </source>
</evidence>
<comment type="similarity">
    <text evidence="2">Belongs to the NapC/NirT/NrfH family.</text>
</comment>
<dbReference type="InterPro" id="IPR024717">
    <property type="entry name" value="NapC/NirT/NrfH"/>
</dbReference>
<gene>
    <name evidence="14" type="ORF">IGS68_23600</name>
</gene>
<dbReference type="Pfam" id="PF03264">
    <property type="entry name" value="Cytochrom_NNT"/>
    <property type="match status" value="1"/>
</dbReference>
<keyword evidence="3 12" id="KW-0813">Transport</keyword>
<dbReference type="EMBL" id="CP067420">
    <property type="protein sequence ID" value="QQP92587.1"/>
    <property type="molecule type" value="Genomic_DNA"/>
</dbReference>
<dbReference type="InterPro" id="IPR051174">
    <property type="entry name" value="Cytochrome_c-type_ET"/>
</dbReference>
<evidence type="ECO:0000256" key="1">
    <source>
        <dbReference type="ARBA" id="ARBA00004162"/>
    </source>
</evidence>
<evidence type="ECO:0000256" key="4">
    <source>
        <dbReference type="ARBA" id="ARBA00022475"/>
    </source>
</evidence>
<dbReference type="Gene3D" id="1.10.3820.10">
    <property type="entry name" value="Di-heme elbow motif domain"/>
    <property type="match status" value="1"/>
</dbReference>
<reference evidence="14" key="1">
    <citation type="submission" date="2021-02" db="EMBL/GenBank/DDBJ databases">
        <title>Skermanella TT6 skin isolate.</title>
        <authorList>
            <person name="Lee K."/>
            <person name="Ganzorig M."/>
        </authorList>
    </citation>
    <scope>NUCLEOTIDE SEQUENCE</scope>
    <source>
        <strain evidence="14">TT6</strain>
    </source>
</reference>
<keyword evidence="5 12" id="KW-0349">Heme</keyword>
<evidence type="ECO:0000256" key="2">
    <source>
        <dbReference type="ARBA" id="ARBA00007395"/>
    </source>
</evidence>
<dbReference type="PANTHER" id="PTHR30333:SF3">
    <property type="entry name" value="CYTOCHROME C-TYPE PROTEIN TORY"/>
    <property type="match status" value="1"/>
</dbReference>
<dbReference type="InterPro" id="IPR036280">
    <property type="entry name" value="Multihaem_cyt_sf"/>
</dbReference>
<feature type="domain" description="NapC/NirT cytochrome c N-terminal" evidence="13">
    <location>
        <begin position="2"/>
        <end position="166"/>
    </location>
</feature>
<dbReference type="Proteomes" id="UP000595197">
    <property type="component" value="Chromosome"/>
</dbReference>
<comment type="PTM">
    <text evidence="12">Binds 4 heme groups per subunit.</text>
</comment>
<organism evidence="14 15">
    <name type="scientific">Skermanella cutis</name>
    <dbReference type="NCBI Taxonomy" id="2775420"/>
    <lineage>
        <taxon>Bacteria</taxon>
        <taxon>Pseudomonadati</taxon>
        <taxon>Pseudomonadota</taxon>
        <taxon>Alphaproteobacteria</taxon>
        <taxon>Rhodospirillales</taxon>
        <taxon>Azospirillaceae</taxon>
        <taxon>Skermanella</taxon>
    </lineage>
</organism>
<evidence type="ECO:0000313" key="14">
    <source>
        <dbReference type="EMBL" id="QQP92587.1"/>
    </source>
</evidence>
<protein>
    <recommendedName>
        <fullName evidence="12">Cytochrome c-type protein</fullName>
    </recommendedName>
</protein>
<evidence type="ECO:0000313" key="15">
    <source>
        <dbReference type="Proteomes" id="UP000595197"/>
    </source>
</evidence>
<evidence type="ECO:0000256" key="5">
    <source>
        <dbReference type="ARBA" id="ARBA00022617"/>
    </source>
</evidence>
<evidence type="ECO:0000256" key="8">
    <source>
        <dbReference type="ARBA" id="ARBA00022982"/>
    </source>
</evidence>
<name>A0ABX7BDX2_9PROT</name>
<proteinExistence type="inferred from homology"/>